<dbReference type="PANTHER" id="PTHR35735">
    <property type="entry name" value="PROTEIN NIM1-INTERACTING 2"/>
    <property type="match status" value="1"/>
</dbReference>
<name>A0A498IBD2_MALDO</name>
<feature type="compositionally biased region" description="Basic and acidic residues" evidence="1">
    <location>
        <begin position="1"/>
        <end position="16"/>
    </location>
</feature>
<feature type="region of interest" description="Disordered" evidence="1">
    <location>
        <begin position="1"/>
        <end position="35"/>
    </location>
</feature>
<reference evidence="2 3" key="1">
    <citation type="submission" date="2018-10" db="EMBL/GenBank/DDBJ databases">
        <title>A high-quality apple genome assembly.</title>
        <authorList>
            <person name="Hu J."/>
        </authorList>
    </citation>
    <scope>NUCLEOTIDE SEQUENCE [LARGE SCALE GENOMIC DNA]</scope>
    <source>
        <strain evidence="3">cv. HFTH1</strain>
        <tissue evidence="2">Young leaf</tissue>
    </source>
</reference>
<evidence type="ECO:0000313" key="3">
    <source>
        <dbReference type="Proteomes" id="UP000290289"/>
    </source>
</evidence>
<gene>
    <name evidence="2" type="ORF">DVH24_040464</name>
</gene>
<comment type="caution">
    <text evidence="2">The sequence shown here is derived from an EMBL/GenBank/DDBJ whole genome shotgun (WGS) entry which is preliminary data.</text>
</comment>
<evidence type="ECO:0000313" key="2">
    <source>
        <dbReference type="EMBL" id="RXH79317.1"/>
    </source>
</evidence>
<dbReference type="AlphaFoldDB" id="A0A498IBD2"/>
<feature type="region of interest" description="Disordered" evidence="1">
    <location>
        <begin position="265"/>
        <end position="294"/>
    </location>
</feature>
<organism evidence="2 3">
    <name type="scientific">Malus domestica</name>
    <name type="common">Apple</name>
    <name type="synonym">Pyrus malus</name>
    <dbReference type="NCBI Taxonomy" id="3750"/>
    <lineage>
        <taxon>Eukaryota</taxon>
        <taxon>Viridiplantae</taxon>
        <taxon>Streptophyta</taxon>
        <taxon>Embryophyta</taxon>
        <taxon>Tracheophyta</taxon>
        <taxon>Spermatophyta</taxon>
        <taxon>Magnoliopsida</taxon>
        <taxon>eudicotyledons</taxon>
        <taxon>Gunneridae</taxon>
        <taxon>Pentapetalae</taxon>
        <taxon>rosids</taxon>
        <taxon>fabids</taxon>
        <taxon>Rosales</taxon>
        <taxon>Rosaceae</taxon>
        <taxon>Amygdaloideae</taxon>
        <taxon>Maleae</taxon>
        <taxon>Malus</taxon>
    </lineage>
</organism>
<dbReference type="InterPro" id="IPR034577">
    <property type="entry name" value="NIMIN-2"/>
</dbReference>
<evidence type="ECO:0000256" key="1">
    <source>
        <dbReference type="SAM" id="MobiDB-lite"/>
    </source>
</evidence>
<dbReference type="EMBL" id="RDQH01000339">
    <property type="protein sequence ID" value="RXH79317.1"/>
    <property type="molecule type" value="Genomic_DNA"/>
</dbReference>
<protein>
    <submittedName>
        <fullName evidence="2">Uncharacterized protein</fullName>
    </submittedName>
</protein>
<accession>A0A498IBD2</accession>
<feature type="region of interest" description="Disordered" evidence="1">
    <location>
        <begin position="141"/>
        <end position="192"/>
    </location>
</feature>
<dbReference type="GO" id="GO:0010112">
    <property type="term" value="P:regulation of systemic acquired resistance"/>
    <property type="evidence" value="ECO:0007669"/>
    <property type="project" value="InterPro"/>
</dbReference>
<sequence length="294" mass="32218">MFNGKETEAEKRKQPDNDGIISGRQKQKKARDDKGDVTAVKEDEVEEFFAILGRIRRVVRHFKNADGGGSLKVAGGGSRLRAMLERDEEANGVQLGTNMQDCGEEENLDLDLNADPDPECDPKPELSTATLRKSQRLVCLEKSAAESENPRTPKSTARSNRVVRSLSLPLSSKNSSESHDGPRRSSRLNNGVEAFQRLRRSSRILNKQLVLVDEGKGPSKKISKKLGKLENGSSNCGNLSSGSAKCRRKSVRFCIEQSVVNQCTDKATGSRSKSGKNRSLKKEEFSSVGKDGAI</sequence>
<feature type="compositionally biased region" description="Low complexity" evidence="1">
    <location>
        <begin position="158"/>
        <end position="175"/>
    </location>
</feature>
<dbReference type="PANTHER" id="PTHR35735:SF8">
    <property type="entry name" value="PROTEIN NIM1-INTERACTING 2"/>
    <property type="match status" value="1"/>
</dbReference>
<proteinExistence type="predicted"/>
<dbReference type="Proteomes" id="UP000290289">
    <property type="component" value="Chromosome 13"/>
</dbReference>
<keyword evidence="3" id="KW-1185">Reference proteome</keyword>